<dbReference type="AlphaFoldDB" id="A0A6C0L3D7"/>
<geneLocation type="plasmid" evidence="2">
    <name>pNK546b</name>
</geneLocation>
<evidence type="ECO:0000313" key="2">
    <source>
        <dbReference type="EMBL" id="QHU24539.1"/>
    </source>
</evidence>
<protein>
    <submittedName>
        <fullName evidence="2">Uncharacterized protein</fullName>
    </submittedName>
</protein>
<organism evidence="2">
    <name type="scientific">Pseudomonas aeruginosa</name>
    <dbReference type="NCBI Taxonomy" id="287"/>
    <lineage>
        <taxon>Bacteria</taxon>
        <taxon>Pseudomonadati</taxon>
        <taxon>Pseudomonadota</taxon>
        <taxon>Gammaproteobacteria</taxon>
        <taxon>Pseudomonadales</taxon>
        <taxon>Pseudomonadaceae</taxon>
        <taxon>Pseudomonas</taxon>
    </lineage>
</organism>
<proteinExistence type="predicted"/>
<keyword evidence="2" id="KW-0614">Plasmid</keyword>
<evidence type="ECO:0000256" key="1">
    <source>
        <dbReference type="SAM" id="MobiDB-lite"/>
    </source>
</evidence>
<accession>A0A6C0L3D7</accession>
<feature type="region of interest" description="Disordered" evidence="1">
    <location>
        <begin position="20"/>
        <end position="51"/>
    </location>
</feature>
<reference evidence="2" key="1">
    <citation type="submission" date="2019-10" db="EMBL/GenBank/DDBJ databases">
        <title>Extensively Drug-Resistant Pseudomonas aeruginosa ST664 clone carrying KPC-2-encoding megaplasmid in a burn clinic.</title>
        <authorList>
            <person name="Li Z."/>
            <person name="Cai Z."/>
            <person name="Cai Z."/>
            <person name="Zhang Y."/>
            <person name="Fu T."/>
            <person name="Jin Y."/>
            <person name="Cheng Z."/>
            <person name="Jin S."/>
            <person name="Wu W."/>
            <person name="Yang L."/>
            <person name="Bai F."/>
        </authorList>
    </citation>
    <scope>NUCLEOTIDE SEQUENCE</scope>
    <source>
        <strain evidence="2">NK546</strain>
        <plasmid evidence="2">pNK546b</plasmid>
    </source>
</reference>
<dbReference type="EMBL" id="MN583270">
    <property type="protein sequence ID" value="QHU24539.1"/>
    <property type="molecule type" value="Genomic_DNA"/>
</dbReference>
<sequence length="51" mass="5844">MKHIKTFQVCILDNSVPDLRQMRSRTPAGRRAGKEHNARARQARKLALQST</sequence>
<name>A0A6C0L3D7_PSEAI</name>